<dbReference type="GO" id="GO:0005829">
    <property type="term" value="C:cytosol"/>
    <property type="evidence" value="ECO:0007669"/>
    <property type="project" value="TreeGrafter"/>
</dbReference>
<dbReference type="PANTHER" id="PTHR30154:SF34">
    <property type="entry name" value="TRANSCRIPTIONAL REGULATOR AZLB"/>
    <property type="match status" value="1"/>
</dbReference>
<keyword evidence="3" id="KW-0804">Transcription</keyword>
<evidence type="ECO:0000256" key="4">
    <source>
        <dbReference type="ARBA" id="ARBA00029440"/>
    </source>
</evidence>
<dbReference type="InterPro" id="IPR019888">
    <property type="entry name" value="Tscrpt_reg_AsnC-like"/>
</dbReference>
<dbReference type="EMBL" id="DTBJ01000033">
    <property type="protein sequence ID" value="HGM58839.1"/>
    <property type="molecule type" value="Genomic_DNA"/>
</dbReference>
<dbReference type="InterPro" id="IPR036388">
    <property type="entry name" value="WH-like_DNA-bd_sf"/>
</dbReference>
<name>A0A7C4H646_STAMA</name>
<evidence type="ECO:0000313" key="6">
    <source>
        <dbReference type="EMBL" id="HGM58839.1"/>
    </source>
</evidence>
<keyword evidence="2" id="KW-0238">DNA-binding</keyword>
<dbReference type="Pfam" id="PF13412">
    <property type="entry name" value="HTH_24"/>
    <property type="match status" value="1"/>
</dbReference>
<dbReference type="InterPro" id="IPR019887">
    <property type="entry name" value="Tscrpt_reg_AsnC/Lrp_C"/>
</dbReference>
<dbReference type="CDD" id="cd00090">
    <property type="entry name" value="HTH_ARSR"/>
    <property type="match status" value="1"/>
</dbReference>
<dbReference type="SUPFAM" id="SSF46785">
    <property type="entry name" value="Winged helix' DNA-binding domain"/>
    <property type="match status" value="1"/>
</dbReference>
<dbReference type="InterPro" id="IPR036390">
    <property type="entry name" value="WH_DNA-bd_sf"/>
</dbReference>
<evidence type="ECO:0000256" key="1">
    <source>
        <dbReference type="ARBA" id="ARBA00023015"/>
    </source>
</evidence>
<comment type="caution">
    <text evidence="6">The sequence shown here is derived from an EMBL/GenBank/DDBJ whole genome shotgun (WGS) entry which is preliminary data.</text>
</comment>
<dbReference type="Gene3D" id="1.10.10.10">
    <property type="entry name" value="Winged helix-like DNA-binding domain superfamily/Winged helix DNA-binding domain"/>
    <property type="match status" value="1"/>
</dbReference>
<organism evidence="6">
    <name type="scientific">Staphylothermus marinus</name>
    <dbReference type="NCBI Taxonomy" id="2280"/>
    <lineage>
        <taxon>Archaea</taxon>
        <taxon>Thermoproteota</taxon>
        <taxon>Thermoprotei</taxon>
        <taxon>Desulfurococcales</taxon>
        <taxon>Desulfurococcaceae</taxon>
        <taxon>Staphylothermus</taxon>
    </lineage>
</organism>
<evidence type="ECO:0000256" key="2">
    <source>
        <dbReference type="ARBA" id="ARBA00023125"/>
    </source>
</evidence>
<dbReference type="PROSITE" id="PS00519">
    <property type="entry name" value="HTH_ASNC_1"/>
    <property type="match status" value="1"/>
</dbReference>
<evidence type="ECO:0000259" key="5">
    <source>
        <dbReference type="PROSITE" id="PS50956"/>
    </source>
</evidence>
<protein>
    <submittedName>
        <fullName evidence="6">Lrp/AsnC family transcriptional regulator</fullName>
    </submittedName>
</protein>
<dbReference type="SUPFAM" id="SSF54909">
    <property type="entry name" value="Dimeric alpha+beta barrel"/>
    <property type="match status" value="1"/>
</dbReference>
<sequence length="146" mass="16704">MIDEIDYKILRILLKNSRSTYVDIAREVNLSDVAVIKRIKKLENIGVIKKYSCVIDPVKLGYSKVSITGINVDPDALLNVIENLKNKDYVKYIAITSGDHELITIIWARDSDELMRIHREIESLPGVRKIYPALLLDVVKDDVSFF</sequence>
<accession>A0A7C4H646</accession>
<dbReference type="PANTHER" id="PTHR30154">
    <property type="entry name" value="LEUCINE-RESPONSIVE REGULATORY PROTEIN"/>
    <property type="match status" value="1"/>
</dbReference>
<comment type="pathway">
    <text evidence="4">Amino-acid biosynthesis.</text>
</comment>
<keyword evidence="1" id="KW-0805">Transcription regulation</keyword>
<gene>
    <name evidence="6" type="ORF">ENU14_04565</name>
</gene>
<evidence type="ECO:0000256" key="3">
    <source>
        <dbReference type="ARBA" id="ARBA00023163"/>
    </source>
</evidence>
<dbReference type="AlphaFoldDB" id="A0A7C4H646"/>
<dbReference type="GO" id="GO:0043200">
    <property type="term" value="P:response to amino acid"/>
    <property type="evidence" value="ECO:0007669"/>
    <property type="project" value="TreeGrafter"/>
</dbReference>
<dbReference type="InterPro" id="IPR000485">
    <property type="entry name" value="AsnC-type_HTH_dom"/>
</dbReference>
<feature type="domain" description="HTH asnC-type" evidence="5">
    <location>
        <begin position="2"/>
        <end position="63"/>
    </location>
</feature>
<dbReference type="PROSITE" id="PS50956">
    <property type="entry name" value="HTH_ASNC_2"/>
    <property type="match status" value="1"/>
</dbReference>
<reference evidence="6" key="1">
    <citation type="journal article" date="2020" name="mSystems">
        <title>Genome- and Community-Level Interaction Insights into Carbon Utilization and Element Cycling Functions of Hydrothermarchaeota in Hydrothermal Sediment.</title>
        <authorList>
            <person name="Zhou Z."/>
            <person name="Liu Y."/>
            <person name="Xu W."/>
            <person name="Pan J."/>
            <person name="Luo Z.H."/>
            <person name="Li M."/>
        </authorList>
    </citation>
    <scope>NUCLEOTIDE SEQUENCE [LARGE SCALE GENOMIC DNA]</scope>
    <source>
        <strain evidence="6">SpSt-642</strain>
    </source>
</reference>
<dbReference type="SMART" id="SM00344">
    <property type="entry name" value="HTH_ASNC"/>
    <property type="match status" value="1"/>
</dbReference>
<dbReference type="InterPro" id="IPR011991">
    <property type="entry name" value="ArsR-like_HTH"/>
</dbReference>
<dbReference type="InterPro" id="IPR019885">
    <property type="entry name" value="Tscrpt_reg_HTH_AsnC-type_CS"/>
</dbReference>
<proteinExistence type="predicted"/>
<dbReference type="Gene3D" id="3.30.70.920">
    <property type="match status" value="1"/>
</dbReference>
<dbReference type="Pfam" id="PF01037">
    <property type="entry name" value="AsnC_trans_reg"/>
    <property type="match status" value="1"/>
</dbReference>
<dbReference type="PRINTS" id="PR00033">
    <property type="entry name" value="HTHASNC"/>
</dbReference>
<dbReference type="InterPro" id="IPR011008">
    <property type="entry name" value="Dimeric_a/b-barrel"/>
</dbReference>
<dbReference type="GO" id="GO:0043565">
    <property type="term" value="F:sequence-specific DNA binding"/>
    <property type="evidence" value="ECO:0007669"/>
    <property type="project" value="InterPro"/>
</dbReference>